<dbReference type="Proteomes" id="UP000689967">
    <property type="component" value="Unassembled WGS sequence"/>
</dbReference>
<evidence type="ECO:0000256" key="5">
    <source>
        <dbReference type="SAM" id="Phobius"/>
    </source>
</evidence>
<keyword evidence="2 5" id="KW-0812">Transmembrane</keyword>
<accession>A0ABS6H973</accession>
<protein>
    <submittedName>
        <fullName evidence="6">EI24 domain-containing protein</fullName>
    </submittedName>
</protein>
<evidence type="ECO:0000256" key="2">
    <source>
        <dbReference type="ARBA" id="ARBA00022692"/>
    </source>
</evidence>
<feature type="transmembrane region" description="Helical" evidence="5">
    <location>
        <begin position="112"/>
        <end position="132"/>
    </location>
</feature>
<dbReference type="Pfam" id="PF07264">
    <property type="entry name" value="EI24"/>
    <property type="match status" value="1"/>
</dbReference>
<feature type="transmembrane region" description="Helical" evidence="5">
    <location>
        <begin position="181"/>
        <end position="208"/>
    </location>
</feature>
<keyword evidence="7" id="KW-1185">Reference proteome</keyword>
<proteinExistence type="predicted"/>
<evidence type="ECO:0000256" key="1">
    <source>
        <dbReference type="ARBA" id="ARBA00004141"/>
    </source>
</evidence>
<evidence type="ECO:0000313" key="6">
    <source>
        <dbReference type="EMBL" id="MBU8544362.1"/>
    </source>
</evidence>
<comment type="caution">
    <text evidence="6">The sequence shown here is derived from an EMBL/GenBank/DDBJ whole genome shotgun (WGS) entry which is preliminary data.</text>
</comment>
<keyword evidence="4 5" id="KW-0472">Membrane</keyword>
<keyword evidence="3 5" id="KW-1133">Transmembrane helix</keyword>
<reference evidence="6 7" key="1">
    <citation type="submission" date="2021-01" db="EMBL/GenBank/DDBJ databases">
        <title>Roseomonas sp. nov, a bacterium isolated from an oil production mixture in Yumen Oilfield.</title>
        <authorList>
            <person name="Wu D."/>
        </authorList>
    </citation>
    <scope>NUCLEOTIDE SEQUENCE [LARGE SCALE GENOMIC DNA]</scope>
    <source>
        <strain evidence="6 7">ROY-5-3</strain>
    </source>
</reference>
<dbReference type="RefSeq" id="WP_216875576.1">
    <property type="nucleotide sequence ID" value="NZ_JAERQM010000003.1"/>
</dbReference>
<name>A0ABS6H973_9PROT</name>
<feature type="transmembrane region" description="Helical" evidence="5">
    <location>
        <begin position="21"/>
        <end position="46"/>
    </location>
</feature>
<sequence>MLTPLLLALRQFPDPAFRRPLLLGALGALAGLLGLGTLSAWGLGALAGGEGWLAATAAAAGAVLVVFAAWWLFIPLLLAVAGQFLDGVAAAVEARHYPELPPPRGASAATQAWSAAVLAAKMAGLTLILLPLSLLLPVVGVVLLWAVAAIGLGQGLFEGVALRRMGRDAAEALRRRHRTAIWGLGSVLALLAAVPLLNLAVPVLGAAAMTHLLHRLR</sequence>
<comment type="subcellular location">
    <subcellularLocation>
        <location evidence="1">Membrane</location>
        <topology evidence="1">Multi-pass membrane protein</topology>
    </subcellularLocation>
</comment>
<dbReference type="InterPro" id="IPR059112">
    <property type="entry name" value="CysZ/EI24"/>
</dbReference>
<evidence type="ECO:0000256" key="4">
    <source>
        <dbReference type="ARBA" id="ARBA00023136"/>
    </source>
</evidence>
<evidence type="ECO:0000313" key="7">
    <source>
        <dbReference type="Proteomes" id="UP000689967"/>
    </source>
</evidence>
<gene>
    <name evidence="6" type="ORF">JJQ90_11635</name>
</gene>
<dbReference type="EMBL" id="JAERQM010000003">
    <property type="protein sequence ID" value="MBU8544362.1"/>
    <property type="molecule type" value="Genomic_DNA"/>
</dbReference>
<organism evidence="6 7">
    <name type="scientific">Falsiroseomonas oleicola</name>
    <dbReference type="NCBI Taxonomy" id="2801474"/>
    <lineage>
        <taxon>Bacteria</taxon>
        <taxon>Pseudomonadati</taxon>
        <taxon>Pseudomonadota</taxon>
        <taxon>Alphaproteobacteria</taxon>
        <taxon>Acetobacterales</taxon>
        <taxon>Roseomonadaceae</taxon>
        <taxon>Falsiroseomonas</taxon>
    </lineage>
</organism>
<evidence type="ECO:0000256" key="3">
    <source>
        <dbReference type="ARBA" id="ARBA00022989"/>
    </source>
</evidence>
<feature type="transmembrane region" description="Helical" evidence="5">
    <location>
        <begin position="52"/>
        <end position="74"/>
    </location>
</feature>
<feature type="transmembrane region" description="Helical" evidence="5">
    <location>
        <begin position="138"/>
        <end position="160"/>
    </location>
</feature>